<accession>A0ABW5LL43</accession>
<keyword evidence="2" id="KW-1185">Reference proteome</keyword>
<comment type="caution">
    <text evidence="1">The sequence shown here is derived from an EMBL/GenBank/DDBJ whole genome shotgun (WGS) entry which is preliminary data.</text>
</comment>
<evidence type="ECO:0000313" key="1">
    <source>
        <dbReference type="EMBL" id="MFD2565572.1"/>
    </source>
</evidence>
<gene>
    <name evidence="1" type="ORF">ACFSR1_23050</name>
</gene>
<dbReference type="Proteomes" id="UP001597319">
    <property type="component" value="Unassembled WGS sequence"/>
</dbReference>
<dbReference type="RefSeq" id="WP_378295381.1">
    <property type="nucleotide sequence ID" value="NZ_JBHULE010000035.1"/>
</dbReference>
<dbReference type="EMBL" id="JBHULE010000035">
    <property type="protein sequence ID" value="MFD2565572.1"/>
    <property type="molecule type" value="Genomic_DNA"/>
</dbReference>
<name>A0ABW5LL43_9FLAO</name>
<sequence>MRFLLFIILFSLGYTAYNQEIDDISPNKYRFRYKSEVFKGTRLEITAKLRSIKNSPKFSGIPEEIQIGLNKLFKDAKSQALPRRYRKKAIVFLDALYHYEEFVIMYNGALYEVIEKLKRDMKRIDFKLERQYIKSRTSLDRAKKQDSLNTKQINYLTKERRKSLIRLACHRWMKKKFDSYKGIDMVKNPDQLINEFKRAEAAYIFSLFGKKEVDEIKRYLENEIIDFYYKKAITEINPEKLELQYINKYN</sequence>
<evidence type="ECO:0000313" key="2">
    <source>
        <dbReference type="Proteomes" id="UP001597319"/>
    </source>
</evidence>
<proteinExistence type="predicted"/>
<reference evidence="2" key="1">
    <citation type="journal article" date="2019" name="Int. J. Syst. Evol. Microbiol.">
        <title>The Global Catalogue of Microorganisms (GCM) 10K type strain sequencing project: providing services to taxonomists for standard genome sequencing and annotation.</title>
        <authorList>
            <consortium name="The Broad Institute Genomics Platform"/>
            <consortium name="The Broad Institute Genome Sequencing Center for Infectious Disease"/>
            <person name="Wu L."/>
            <person name="Ma J."/>
        </authorList>
    </citation>
    <scope>NUCLEOTIDE SEQUENCE [LARGE SCALE GENOMIC DNA]</scope>
    <source>
        <strain evidence="2">KCTC 52274</strain>
    </source>
</reference>
<protein>
    <recommendedName>
        <fullName evidence="3">DUF4294 domain-containing protein</fullName>
    </recommendedName>
</protein>
<evidence type="ECO:0008006" key="3">
    <source>
        <dbReference type="Google" id="ProtNLM"/>
    </source>
</evidence>
<organism evidence="1 2">
    <name type="scientific">Aquimarina rubra</name>
    <dbReference type="NCBI Taxonomy" id="1920033"/>
    <lineage>
        <taxon>Bacteria</taxon>
        <taxon>Pseudomonadati</taxon>
        <taxon>Bacteroidota</taxon>
        <taxon>Flavobacteriia</taxon>
        <taxon>Flavobacteriales</taxon>
        <taxon>Flavobacteriaceae</taxon>
        <taxon>Aquimarina</taxon>
    </lineage>
</organism>